<accession>A0AAE0RY61</accession>
<dbReference type="Pfam" id="PF17064">
    <property type="entry name" value="QVR"/>
    <property type="match status" value="1"/>
</dbReference>
<evidence type="ECO:0000313" key="5">
    <source>
        <dbReference type="EMBL" id="KAK3581485.1"/>
    </source>
</evidence>
<keyword evidence="3" id="KW-0812">Transmembrane</keyword>
<dbReference type="GO" id="GO:0030431">
    <property type="term" value="P:sleep"/>
    <property type="evidence" value="ECO:0007669"/>
    <property type="project" value="InterPro"/>
</dbReference>
<protein>
    <recommendedName>
        <fullName evidence="7">Protein sleepless</fullName>
    </recommendedName>
</protein>
<comment type="caution">
    <text evidence="5">The sequence shown here is derived from an EMBL/GenBank/DDBJ whole genome shotgun (WGS) entry which is preliminary data.</text>
</comment>
<dbReference type="InterPro" id="IPR050975">
    <property type="entry name" value="Sleep_regulator"/>
</dbReference>
<dbReference type="AlphaFoldDB" id="A0AAE0RY61"/>
<reference evidence="5" key="3">
    <citation type="submission" date="2023-05" db="EMBL/GenBank/DDBJ databases">
        <authorList>
            <person name="Smith C.H."/>
        </authorList>
    </citation>
    <scope>NUCLEOTIDE SEQUENCE</scope>
    <source>
        <strain evidence="5">CHS0354</strain>
        <tissue evidence="5">Mantle</tissue>
    </source>
</reference>
<keyword evidence="2" id="KW-0325">Glycoprotein</keyword>
<feature type="signal peptide" evidence="4">
    <location>
        <begin position="1"/>
        <end position="24"/>
    </location>
</feature>
<keyword evidence="3" id="KW-0472">Membrane</keyword>
<evidence type="ECO:0000313" key="6">
    <source>
        <dbReference type="Proteomes" id="UP001195483"/>
    </source>
</evidence>
<dbReference type="GO" id="GO:0032222">
    <property type="term" value="P:regulation of synaptic transmission, cholinergic"/>
    <property type="evidence" value="ECO:0007669"/>
    <property type="project" value="InterPro"/>
</dbReference>
<dbReference type="Proteomes" id="UP001195483">
    <property type="component" value="Unassembled WGS sequence"/>
</dbReference>
<organism evidence="5 6">
    <name type="scientific">Potamilus streckersoni</name>
    <dbReference type="NCBI Taxonomy" id="2493646"/>
    <lineage>
        <taxon>Eukaryota</taxon>
        <taxon>Metazoa</taxon>
        <taxon>Spiralia</taxon>
        <taxon>Lophotrochozoa</taxon>
        <taxon>Mollusca</taxon>
        <taxon>Bivalvia</taxon>
        <taxon>Autobranchia</taxon>
        <taxon>Heteroconchia</taxon>
        <taxon>Palaeoheterodonta</taxon>
        <taxon>Unionida</taxon>
        <taxon>Unionoidea</taxon>
        <taxon>Unionidae</taxon>
        <taxon>Ambleminae</taxon>
        <taxon>Lampsilini</taxon>
        <taxon>Potamilus</taxon>
    </lineage>
</organism>
<name>A0AAE0RY61_9BIVA</name>
<evidence type="ECO:0000256" key="2">
    <source>
        <dbReference type="ARBA" id="ARBA00023180"/>
    </source>
</evidence>
<evidence type="ECO:0000256" key="4">
    <source>
        <dbReference type="SAM" id="SignalP"/>
    </source>
</evidence>
<feature type="chain" id="PRO_5041899228" description="Protein sleepless" evidence="4">
    <location>
        <begin position="25"/>
        <end position="146"/>
    </location>
</feature>
<evidence type="ECO:0000256" key="3">
    <source>
        <dbReference type="SAM" id="Phobius"/>
    </source>
</evidence>
<reference evidence="5" key="1">
    <citation type="journal article" date="2021" name="Genome Biol. Evol.">
        <title>A High-Quality Reference Genome for a Parasitic Bivalve with Doubly Uniparental Inheritance (Bivalvia: Unionida).</title>
        <authorList>
            <person name="Smith C.H."/>
        </authorList>
    </citation>
    <scope>NUCLEOTIDE SEQUENCE</scope>
    <source>
        <strain evidence="5">CHS0354</strain>
    </source>
</reference>
<dbReference type="EMBL" id="JAEAOA010001897">
    <property type="protein sequence ID" value="KAK3581485.1"/>
    <property type="molecule type" value="Genomic_DNA"/>
</dbReference>
<keyword evidence="3" id="KW-1133">Transmembrane helix</keyword>
<evidence type="ECO:0000256" key="1">
    <source>
        <dbReference type="ARBA" id="ARBA00022729"/>
    </source>
</evidence>
<keyword evidence="1 4" id="KW-0732">Signal</keyword>
<keyword evidence="6" id="KW-1185">Reference proteome</keyword>
<reference evidence="5" key="2">
    <citation type="journal article" date="2021" name="Genome Biol. Evol.">
        <title>Developing a high-quality reference genome for a parasitic bivalve with doubly uniparental inheritance (Bivalvia: Unionida).</title>
        <authorList>
            <person name="Smith C.H."/>
        </authorList>
    </citation>
    <scope>NUCLEOTIDE SEQUENCE</scope>
    <source>
        <strain evidence="5">CHS0354</strain>
        <tissue evidence="5">Mantle</tissue>
    </source>
</reference>
<dbReference type="PANTHER" id="PTHR33562">
    <property type="entry name" value="ATILLA, ISOFORM B-RELATED-RELATED"/>
    <property type="match status" value="1"/>
</dbReference>
<evidence type="ECO:0008006" key="7">
    <source>
        <dbReference type="Google" id="ProtNLM"/>
    </source>
</evidence>
<dbReference type="InterPro" id="IPR031424">
    <property type="entry name" value="QVR-like"/>
</dbReference>
<sequence length="146" mass="16453">MTMCNVFQWIILIFIMCFADKGGSLKCYECDNGQNPACGVDFKSYQYEARVCTSSNVKCGLQRQLPLFHKSQGTFIGVIRLCYQLGSLRGINETNGCRYWTSPENFTALYCFCSTDYCNGTISEARFPVILCVGLLIAYLVHLIES</sequence>
<feature type="transmembrane region" description="Helical" evidence="3">
    <location>
        <begin position="125"/>
        <end position="144"/>
    </location>
</feature>
<gene>
    <name evidence="5" type="ORF">CHS0354_031818</name>
</gene>
<proteinExistence type="predicted"/>